<proteinExistence type="predicted"/>
<accession>G0ULX4</accession>
<dbReference type="AlphaFoldDB" id="G0ULX4"/>
<dbReference type="VEuPathDB" id="TriTrypDB:TcIL3000_5_3780"/>
<name>G0ULX4_TRYCI</name>
<evidence type="ECO:0000313" key="1">
    <source>
        <dbReference type="EMBL" id="CCC90636.1"/>
    </source>
</evidence>
<protein>
    <submittedName>
        <fullName evidence="1">Uncharacterized protein TCIL3000_5_3780</fullName>
    </submittedName>
</protein>
<reference evidence="1" key="1">
    <citation type="journal article" date="2012" name="Proc. Natl. Acad. Sci. U.S.A.">
        <title>Antigenic diversity is generated by distinct evolutionary mechanisms in African trypanosome species.</title>
        <authorList>
            <person name="Jackson A.P."/>
            <person name="Berry A."/>
            <person name="Aslett M."/>
            <person name="Allison H.C."/>
            <person name="Burton P."/>
            <person name="Vavrova-Anderson J."/>
            <person name="Brown R."/>
            <person name="Browne H."/>
            <person name="Corton N."/>
            <person name="Hauser H."/>
            <person name="Gamble J."/>
            <person name="Gilderthorp R."/>
            <person name="Marcello L."/>
            <person name="McQuillan J."/>
            <person name="Otto T.D."/>
            <person name="Quail M.A."/>
            <person name="Sanders M.J."/>
            <person name="van Tonder A."/>
            <person name="Ginger M.L."/>
            <person name="Field M.C."/>
            <person name="Barry J.D."/>
            <person name="Hertz-Fowler C."/>
            <person name="Berriman M."/>
        </authorList>
    </citation>
    <scope>NUCLEOTIDE SEQUENCE</scope>
    <source>
        <strain evidence="1">IL3000</strain>
    </source>
</reference>
<gene>
    <name evidence="1" type="ORF">TCIL3000_5_3780</name>
</gene>
<sequence length="201" mass="21332">MLTKYSGTPPHRNTTIKARIPGNGRPLCKPKPTCLSEESFGCTSAYFQSSFSTEQQNHVPLSNAASGEETAFEVFNSPQTSNSEEICSTDEVASVNACDVVVWHPLETPELILNQPLPAARLKAKTAEAVAAGGGRDFGSSNVVVAHCSTATYSLFITPPSYSLPSLPLLPPTTSETDLTLEVAQKTTEVATKCLTVPSVT</sequence>
<dbReference type="EMBL" id="HE575318">
    <property type="protein sequence ID" value="CCC90636.1"/>
    <property type="molecule type" value="Genomic_DNA"/>
</dbReference>
<organism evidence="1">
    <name type="scientific">Trypanosoma congolense (strain IL3000)</name>
    <dbReference type="NCBI Taxonomy" id="1068625"/>
    <lineage>
        <taxon>Eukaryota</taxon>
        <taxon>Discoba</taxon>
        <taxon>Euglenozoa</taxon>
        <taxon>Kinetoplastea</taxon>
        <taxon>Metakinetoplastina</taxon>
        <taxon>Trypanosomatida</taxon>
        <taxon>Trypanosomatidae</taxon>
        <taxon>Trypanosoma</taxon>
        <taxon>Nannomonas</taxon>
    </lineage>
</organism>